<dbReference type="EMBL" id="UINC01099045">
    <property type="protein sequence ID" value="SVC58018.1"/>
    <property type="molecule type" value="Genomic_DNA"/>
</dbReference>
<comment type="subcellular location">
    <subcellularLocation>
        <location evidence="1">Membrane</location>
        <topology evidence="1">Multi-pass membrane protein</topology>
    </subcellularLocation>
</comment>
<evidence type="ECO:0000259" key="7">
    <source>
        <dbReference type="PROSITE" id="PS50253"/>
    </source>
</evidence>
<reference evidence="8" key="1">
    <citation type="submission" date="2018-05" db="EMBL/GenBank/DDBJ databases">
        <authorList>
            <person name="Lanie J.A."/>
            <person name="Ng W.-L."/>
            <person name="Kazmierczak K.M."/>
            <person name="Andrzejewski T.M."/>
            <person name="Davidsen T.M."/>
            <person name="Wayne K.J."/>
            <person name="Tettelin H."/>
            <person name="Glass J.I."/>
            <person name="Rusch D."/>
            <person name="Podicherti R."/>
            <person name="Tsui H.-C.T."/>
            <person name="Winkler M.E."/>
        </authorList>
    </citation>
    <scope>NUCLEOTIDE SEQUENCE</scope>
</reference>
<evidence type="ECO:0000256" key="5">
    <source>
        <dbReference type="ARBA" id="ARBA00023136"/>
    </source>
</evidence>
<dbReference type="Pfam" id="PF00510">
    <property type="entry name" value="COX3"/>
    <property type="match status" value="1"/>
</dbReference>
<feature type="transmembrane region" description="Helical" evidence="6">
    <location>
        <begin position="85"/>
        <end position="109"/>
    </location>
</feature>
<dbReference type="PANTHER" id="PTHR11403">
    <property type="entry name" value="CYTOCHROME C OXIDASE SUBUNIT III"/>
    <property type="match status" value="1"/>
</dbReference>
<dbReference type="InterPro" id="IPR013833">
    <property type="entry name" value="Cyt_c_oxidase_su3_a-hlx"/>
</dbReference>
<sequence>SNGEIKETMEVPYIVKEREDTGLINSKLGIWIFLASEIMLFGGLFSAYIFLRLAAPDILITEENIKPGFQVGEFVFAFKYWASELSVPLATVNTLVLISSSVSMVMAWASLKLNDLSKYKMYMGITLLCALIFLVIKYFEYTGKFHHDIYPSSSTFMAIYFTLTGLHGIHIIGGMIVMIYFWLPIGNKMWDSRPELFTNRVEVLGLYWHFVDLVWIFLFPVLYLL</sequence>
<dbReference type="InterPro" id="IPR024791">
    <property type="entry name" value="Cyt_c/ubiquinol_Oxase_su3"/>
</dbReference>
<dbReference type="GO" id="GO:0016020">
    <property type="term" value="C:membrane"/>
    <property type="evidence" value="ECO:0007669"/>
    <property type="project" value="UniProtKB-SubCell"/>
</dbReference>
<dbReference type="Gene3D" id="1.20.120.80">
    <property type="entry name" value="Cytochrome c oxidase, subunit III, four-helix bundle"/>
    <property type="match status" value="1"/>
</dbReference>
<protein>
    <recommendedName>
        <fullName evidence="7">Heme-copper oxidase subunit III family profile domain-containing protein</fullName>
    </recommendedName>
</protein>
<feature type="transmembrane region" description="Helical" evidence="6">
    <location>
        <begin position="204"/>
        <end position="224"/>
    </location>
</feature>
<feature type="transmembrane region" description="Helical" evidence="6">
    <location>
        <begin position="121"/>
        <end position="139"/>
    </location>
</feature>
<keyword evidence="3 6" id="KW-0812">Transmembrane</keyword>
<evidence type="ECO:0000256" key="6">
    <source>
        <dbReference type="SAM" id="Phobius"/>
    </source>
</evidence>
<dbReference type="GO" id="GO:0019646">
    <property type="term" value="P:aerobic electron transport chain"/>
    <property type="evidence" value="ECO:0007669"/>
    <property type="project" value="InterPro"/>
</dbReference>
<comment type="similarity">
    <text evidence="2">Belongs to the cytochrome c oxidase subunit 3 family.</text>
</comment>
<accession>A0A382NBV7</accession>
<proteinExistence type="inferred from homology"/>
<dbReference type="PANTHER" id="PTHR11403:SF6">
    <property type="entry name" value="NITRIC OXIDE REDUCTASE SUBUNIT E"/>
    <property type="match status" value="1"/>
</dbReference>
<feature type="transmembrane region" description="Helical" evidence="6">
    <location>
        <begin position="159"/>
        <end position="183"/>
    </location>
</feature>
<gene>
    <name evidence="8" type="ORF">METZ01_LOCUS310872</name>
</gene>
<name>A0A382NBV7_9ZZZZ</name>
<dbReference type="SUPFAM" id="SSF81452">
    <property type="entry name" value="Cytochrome c oxidase subunit III-like"/>
    <property type="match status" value="1"/>
</dbReference>
<evidence type="ECO:0000256" key="2">
    <source>
        <dbReference type="ARBA" id="ARBA00010581"/>
    </source>
</evidence>
<feature type="non-terminal residue" evidence="8">
    <location>
        <position position="1"/>
    </location>
</feature>
<feature type="transmembrane region" description="Helical" evidence="6">
    <location>
        <begin position="28"/>
        <end position="51"/>
    </location>
</feature>
<evidence type="ECO:0000256" key="1">
    <source>
        <dbReference type="ARBA" id="ARBA00004141"/>
    </source>
</evidence>
<evidence type="ECO:0000313" key="8">
    <source>
        <dbReference type="EMBL" id="SVC58018.1"/>
    </source>
</evidence>
<dbReference type="PROSITE" id="PS50253">
    <property type="entry name" value="COX3"/>
    <property type="match status" value="1"/>
</dbReference>
<feature type="domain" description="Heme-copper oxidase subunit III family profile" evidence="7">
    <location>
        <begin position="27"/>
        <end position="225"/>
    </location>
</feature>
<evidence type="ECO:0000256" key="4">
    <source>
        <dbReference type="ARBA" id="ARBA00022989"/>
    </source>
</evidence>
<organism evidence="8">
    <name type="scientific">marine metagenome</name>
    <dbReference type="NCBI Taxonomy" id="408172"/>
    <lineage>
        <taxon>unclassified sequences</taxon>
        <taxon>metagenomes</taxon>
        <taxon>ecological metagenomes</taxon>
    </lineage>
</organism>
<dbReference type="InterPro" id="IPR000298">
    <property type="entry name" value="Cyt_c_oxidase-like_su3"/>
</dbReference>
<evidence type="ECO:0000256" key="3">
    <source>
        <dbReference type="ARBA" id="ARBA00022692"/>
    </source>
</evidence>
<dbReference type="InterPro" id="IPR035973">
    <property type="entry name" value="Cyt_c_oxidase_su3-like_sf"/>
</dbReference>
<keyword evidence="5 6" id="KW-0472">Membrane</keyword>
<keyword evidence="4 6" id="KW-1133">Transmembrane helix</keyword>
<dbReference type="AlphaFoldDB" id="A0A382NBV7"/>
<dbReference type="GO" id="GO:0004129">
    <property type="term" value="F:cytochrome-c oxidase activity"/>
    <property type="evidence" value="ECO:0007669"/>
    <property type="project" value="InterPro"/>
</dbReference>